<protein>
    <submittedName>
        <fullName evidence="2">Uncharacterized protein</fullName>
    </submittedName>
</protein>
<dbReference type="InterPro" id="IPR046703">
    <property type="entry name" value="DUF6776"/>
</dbReference>
<dbReference type="Proteomes" id="UP000029273">
    <property type="component" value="Unassembled WGS sequence"/>
</dbReference>
<sequence>MRKGVALALALMLLCAAGVGLYWAGYRASGTASTHVREELSQLSSQVDYLQKRNQELLDKNAQLGRAGEIDREAMRRVQTMLNQMQGKLADLTEEVSFYRSIVSPSKLKPGLHLQRFEVNAGAAKREYRYHLVLTQAQDKHKVVKGRVDVQIVGRSGAQTKTLDMGKLAGNGLDFSFRYFHDFSGSFTLPEGFVPQRVEIKVTPFTRRVAGVTQTVTWKQAMTGEG</sequence>
<feature type="coiled-coil region" evidence="1">
    <location>
        <begin position="40"/>
        <end position="95"/>
    </location>
</feature>
<dbReference type="EMBL" id="JQSG02000006">
    <property type="protein sequence ID" value="OBS08584.1"/>
    <property type="molecule type" value="Genomic_DNA"/>
</dbReference>
<reference evidence="2 3" key="1">
    <citation type="journal article" date="2014" name="Genome Announc.">
        <title>Draft Genome Sequence of the Iron-Oxidizing, Acidophilic, and Halotolerant 'Thiobacillus prosperus' Type Strain DSM 5130.</title>
        <authorList>
            <person name="Ossandon F.J."/>
            <person name="Cardenas J.P."/>
            <person name="Corbett M."/>
            <person name="Quatrini R."/>
            <person name="Holmes D.S."/>
            <person name="Watkin E."/>
        </authorList>
    </citation>
    <scope>NUCLEOTIDE SEQUENCE [LARGE SCALE GENOMIC DNA]</scope>
    <source>
        <strain evidence="2 3">DSM 5130</strain>
    </source>
</reference>
<keyword evidence="3" id="KW-1185">Reference proteome</keyword>
<name>A0A1A6C208_9GAMM</name>
<comment type="caution">
    <text evidence="2">The sequence shown here is derived from an EMBL/GenBank/DDBJ whole genome shotgun (WGS) entry which is preliminary data.</text>
</comment>
<accession>A0A1A6C208</accession>
<dbReference type="AlphaFoldDB" id="A0A1A6C208"/>
<evidence type="ECO:0000313" key="2">
    <source>
        <dbReference type="EMBL" id="OBS08584.1"/>
    </source>
</evidence>
<evidence type="ECO:0000256" key="1">
    <source>
        <dbReference type="SAM" id="Coils"/>
    </source>
</evidence>
<organism evidence="2 3">
    <name type="scientific">Acidihalobacter prosperus</name>
    <dbReference type="NCBI Taxonomy" id="160660"/>
    <lineage>
        <taxon>Bacteria</taxon>
        <taxon>Pseudomonadati</taxon>
        <taxon>Pseudomonadota</taxon>
        <taxon>Gammaproteobacteria</taxon>
        <taxon>Chromatiales</taxon>
        <taxon>Ectothiorhodospiraceae</taxon>
        <taxon>Acidihalobacter</taxon>
    </lineage>
</organism>
<gene>
    <name evidence="2" type="ORF">Thpro_022834</name>
</gene>
<evidence type="ECO:0000313" key="3">
    <source>
        <dbReference type="Proteomes" id="UP000029273"/>
    </source>
</evidence>
<proteinExistence type="predicted"/>
<keyword evidence="1" id="KW-0175">Coiled coil</keyword>
<dbReference type="Pfam" id="PF20567">
    <property type="entry name" value="DUF6776"/>
    <property type="match status" value="1"/>
</dbReference>